<dbReference type="EMBL" id="BJYF01000013">
    <property type="protein sequence ID" value="GEN60235.1"/>
    <property type="molecule type" value="Genomic_DNA"/>
</dbReference>
<organism evidence="1 2">
    <name type="scientific">Acetobacter nitrogenifigens DSM 23921 = NBRC 105050</name>
    <dbReference type="NCBI Taxonomy" id="1120919"/>
    <lineage>
        <taxon>Bacteria</taxon>
        <taxon>Pseudomonadati</taxon>
        <taxon>Pseudomonadota</taxon>
        <taxon>Alphaproteobacteria</taxon>
        <taxon>Acetobacterales</taxon>
        <taxon>Acetobacteraceae</taxon>
        <taxon>Acetobacter</taxon>
    </lineage>
</organism>
<evidence type="ECO:0000313" key="2">
    <source>
        <dbReference type="Proteomes" id="UP000321635"/>
    </source>
</evidence>
<name>A0A511XBH6_9PROT</name>
<reference evidence="1 2" key="1">
    <citation type="submission" date="2019-07" db="EMBL/GenBank/DDBJ databases">
        <title>Whole genome shotgun sequence of Acetobacter nitrogenifigens NBRC 105050.</title>
        <authorList>
            <person name="Hosoyama A."/>
            <person name="Uohara A."/>
            <person name="Ohji S."/>
            <person name="Ichikawa N."/>
        </authorList>
    </citation>
    <scope>NUCLEOTIDE SEQUENCE [LARGE SCALE GENOMIC DNA]</scope>
    <source>
        <strain evidence="1 2">NBRC 105050</strain>
    </source>
</reference>
<dbReference type="Proteomes" id="UP000321635">
    <property type="component" value="Unassembled WGS sequence"/>
</dbReference>
<dbReference type="RefSeq" id="WP_026397515.1">
    <property type="nucleotide sequence ID" value="NZ_AUBI01000004.1"/>
</dbReference>
<comment type="caution">
    <text evidence="1">The sequence shown here is derived from an EMBL/GenBank/DDBJ whole genome shotgun (WGS) entry which is preliminary data.</text>
</comment>
<sequence length="160" mass="17121">MISIHPAVATPEEQLSTAFTGILSEKLAEALDWPPIREALPDALAALPAMPDALKADREDDVMNCPKAASLMLRLVTAEQDQGAIPYDPESADYRAVEPIIARLASGEHDGRYGPLLTREGASGAWTVTDDGLEAAMAFDERVYRAFITRMGGGVLAALQ</sequence>
<gene>
    <name evidence="1" type="ORF">ANI02nite_21190</name>
</gene>
<proteinExistence type="predicted"/>
<dbReference type="AlphaFoldDB" id="A0A511XBH6"/>
<dbReference type="STRING" id="1120919.GCA_000429165_01465"/>
<evidence type="ECO:0000313" key="1">
    <source>
        <dbReference type="EMBL" id="GEN60235.1"/>
    </source>
</evidence>
<protein>
    <submittedName>
        <fullName evidence="1">Uncharacterized protein</fullName>
    </submittedName>
</protein>
<accession>A0A511XBH6</accession>
<keyword evidence="2" id="KW-1185">Reference proteome</keyword>